<evidence type="ECO:0000313" key="9">
    <source>
        <dbReference type="EMBL" id="NCJ08392.1"/>
    </source>
</evidence>
<keyword evidence="7" id="KW-0812">Transmembrane</keyword>
<dbReference type="AlphaFoldDB" id="A0A8K2A2J6"/>
<dbReference type="InterPro" id="IPR001297">
    <property type="entry name" value="PBS_linker_dom"/>
</dbReference>
<evidence type="ECO:0000256" key="2">
    <source>
        <dbReference type="ARBA" id="ARBA00022549"/>
    </source>
</evidence>
<dbReference type="PIRSF" id="PIRSF005898">
    <property type="entry name" value="Phycobilisome_CpeC/CpcI"/>
    <property type="match status" value="1"/>
</dbReference>
<dbReference type="InterPro" id="IPR038255">
    <property type="entry name" value="PBS_linker_sf"/>
</dbReference>
<evidence type="ECO:0000313" key="10">
    <source>
        <dbReference type="Proteomes" id="UP000607397"/>
    </source>
</evidence>
<feature type="domain" description="PBS-linker" evidence="8">
    <location>
        <begin position="11"/>
        <end position="190"/>
    </location>
</feature>
<dbReference type="PROSITE" id="PS51445">
    <property type="entry name" value="PBS_LINKER"/>
    <property type="match status" value="1"/>
</dbReference>
<organism evidence="9 10">
    <name type="scientific">Petrachloros mirabilis ULC683</name>
    <dbReference type="NCBI Taxonomy" id="2781853"/>
    <lineage>
        <taxon>Bacteria</taxon>
        <taxon>Bacillati</taxon>
        <taxon>Cyanobacteriota</taxon>
        <taxon>Cyanophyceae</taxon>
        <taxon>Synechococcales</taxon>
        <taxon>Petrachlorosaceae</taxon>
        <taxon>Petrachloros</taxon>
        <taxon>Petrachloros mirabilis</taxon>
    </lineage>
</organism>
<comment type="similarity">
    <text evidence="6">Belongs to the phycobilisome linker protein family.</text>
</comment>
<dbReference type="Gene3D" id="1.10.3130.20">
    <property type="entry name" value="Phycobilisome linker domain"/>
    <property type="match status" value="1"/>
</dbReference>
<proteinExistence type="inferred from homology"/>
<evidence type="ECO:0000256" key="3">
    <source>
        <dbReference type="ARBA" id="ARBA00022738"/>
    </source>
</evidence>
<name>A0A8K2A2J6_9CYAN</name>
<reference evidence="9" key="1">
    <citation type="submission" date="2019-12" db="EMBL/GenBank/DDBJ databases">
        <title>High-Quality draft genome sequences of three cyanobacteria isolated from the limestone walls of the Old Cathedral of Coimbra.</title>
        <authorList>
            <person name="Tiago I."/>
            <person name="Soares F."/>
            <person name="Portugal A."/>
        </authorList>
    </citation>
    <scope>NUCLEOTIDE SEQUENCE [LARGE SCALE GENOMIC DNA]</scope>
    <source>
        <strain evidence="9">C</strain>
    </source>
</reference>
<dbReference type="GO" id="GO:0012505">
    <property type="term" value="C:endomembrane system"/>
    <property type="evidence" value="ECO:0007669"/>
    <property type="project" value="UniProtKB-SubCell"/>
</dbReference>
<dbReference type="Pfam" id="PF00427">
    <property type="entry name" value="PBS_linker_poly"/>
    <property type="match status" value="1"/>
</dbReference>
<dbReference type="GO" id="GO:0015979">
    <property type="term" value="P:photosynthesis"/>
    <property type="evidence" value="ECO:0007669"/>
    <property type="project" value="InterPro"/>
</dbReference>
<protein>
    <submittedName>
        <fullName evidence="9">Phycobilisome rod-core linker polypeptide CpcG</fullName>
    </submittedName>
</protein>
<evidence type="ECO:0000256" key="7">
    <source>
        <dbReference type="SAM" id="Phobius"/>
    </source>
</evidence>
<keyword evidence="5 7" id="KW-0472">Membrane</keyword>
<gene>
    <name evidence="9" type="ORF">GS597_18140</name>
</gene>
<sequence>MSIPLLSYAPESQNQRVPGYEVPGDEFLNRYHLDQVLDQTGLDNLIWAAYRQLFNEQQIIDRHRQPVLESQLRSRQITVRDFMFGLATSENFRRLNYDTNNNYRFVEMCIQRLLGRAVYNHREPLAWSVVLATKGLQGFIHELLKTDEYLTHFGEQTVPYQRRRILPRRRSGERPFARMARYDAAHLQQVQARQQVQSWGPKVRDRSATVYQRLVVAVPVMSLVVLFATLIVVAAPQ</sequence>
<evidence type="ECO:0000256" key="4">
    <source>
        <dbReference type="ARBA" id="ARBA00023078"/>
    </source>
</evidence>
<evidence type="ECO:0000259" key="8">
    <source>
        <dbReference type="PROSITE" id="PS51445"/>
    </source>
</evidence>
<comment type="caution">
    <text evidence="9">The sequence shown here is derived from an EMBL/GenBank/DDBJ whole genome shotgun (WGS) entry which is preliminary data.</text>
</comment>
<dbReference type="RefSeq" id="WP_161826864.1">
    <property type="nucleotide sequence ID" value="NZ_WVIC01000050.1"/>
</dbReference>
<accession>A0A8K2A2J6</accession>
<dbReference type="PANTHER" id="PTHR34011">
    <property type="entry name" value="PHYCOBILISOME 32.1 KDA LINKER POLYPEPTIDE, PHYCOCYANIN-ASSOCIATED, ROD 2-RELATED"/>
    <property type="match status" value="1"/>
</dbReference>
<keyword evidence="10" id="KW-1185">Reference proteome</keyword>
<evidence type="ECO:0000256" key="5">
    <source>
        <dbReference type="ARBA" id="ARBA00023136"/>
    </source>
</evidence>
<comment type="subcellular location">
    <subcellularLocation>
        <location evidence="1">Endomembrane system</location>
    </subcellularLocation>
</comment>
<evidence type="ECO:0000256" key="6">
    <source>
        <dbReference type="PROSITE-ProRule" id="PRU00775"/>
    </source>
</evidence>
<keyword evidence="2" id="KW-0042">Antenna complex</keyword>
<keyword evidence="7" id="KW-1133">Transmembrane helix</keyword>
<feature type="transmembrane region" description="Helical" evidence="7">
    <location>
        <begin position="214"/>
        <end position="235"/>
    </location>
</feature>
<dbReference type="EMBL" id="WVIC01000050">
    <property type="protein sequence ID" value="NCJ08392.1"/>
    <property type="molecule type" value="Genomic_DNA"/>
</dbReference>
<keyword evidence="3 6" id="KW-0605">Phycobilisome</keyword>
<dbReference type="GO" id="GO:0030089">
    <property type="term" value="C:phycobilisome"/>
    <property type="evidence" value="ECO:0007669"/>
    <property type="project" value="UniProtKB-UniRule"/>
</dbReference>
<evidence type="ECO:0000256" key="1">
    <source>
        <dbReference type="ARBA" id="ARBA00004308"/>
    </source>
</evidence>
<keyword evidence="4" id="KW-0793">Thylakoid</keyword>
<dbReference type="InterPro" id="IPR016470">
    <property type="entry name" value="Phycobilisome"/>
</dbReference>
<dbReference type="Proteomes" id="UP000607397">
    <property type="component" value="Unassembled WGS sequence"/>
</dbReference>